<evidence type="ECO:0000313" key="2">
    <source>
        <dbReference type="EMBL" id="CCH31430.1"/>
    </source>
</evidence>
<dbReference type="HOGENOM" id="CLU_477175_0_0_11"/>
<evidence type="ECO:0000256" key="1">
    <source>
        <dbReference type="SAM" id="MobiDB-lite"/>
    </source>
</evidence>
<organism evidence="2 3">
    <name type="scientific">Saccharothrix espanaensis (strain ATCC 51144 / DSM 44229 / JCM 9112 / NBRC 15066 / NRRL 15764)</name>
    <dbReference type="NCBI Taxonomy" id="1179773"/>
    <lineage>
        <taxon>Bacteria</taxon>
        <taxon>Bacillati</taxon>
        <taxon>Actinomycetota</taxon>
        <taxon>Actinomycetes</taxon>
        <taxon>Pseudonocardiales</taxon>
        <taxon>Pseudonocardiaceae</taxon>
        <taxon>Saccharothrix</taxon>
    </lineage>
</organism>
<dbReference type="RefSeq" id="WP_015101542.1">
    <property type="nucleotide sequence ID" value="NC_019673.1"/>
</dbReference>
<proteinExistence type="predicted"/>
<dbReference type="AlphaFoldDB" id="K0JUB2"/>
<dbReference type="KEGG" id="sesp:BN6_41430"/>
<keyword evidence="3" id="KW-1185">Reference proteome</keyword>
<dbReference type="EMBL" id="HE804045">
    <property type="protein sequence ID" value="CCH31430.1"/>
    <property type="molecule type" value="Genomic_DNA"/>
</dbReference>
<dbReference type="STRING" id="1179773.BN6_41430"/>
<protein>
    <submittedName>
        <fullName evidence="2">Uncharacterized protein</fullName>
    </submittedName>
</protein>
<dbReference type="eggNOG" id="COG0791">
    <property type="taxonomic scope" value="Bacteria"/>
</dbReference>
<dbReference type="PATRIC" id="fig|1179773.3.peg.4145"/>
<dbReference type="Proteomes" id="UP000006281">
    <property type="component" value="Chromosome"/>
</dbReference>
<sequence>MPIAFDTTGLQQQDPTTWVNPATGDRVSLQYFDLVPDLPAALEDLPGLRHDLAVIYGESGCLIEAHTLLLGGVPALFQVLKLPIPNQPSGQVFVASFTVPRAGSSAVLMTQAVERGTTGVREAVLAARVGFERWLMPHPYAPELKGRLPFHAGDDPRFDQEFADHPLTRVRAWAHHVIRTGTVDPRFAALPPFPGPAAPPAPPQAAPPQPLAPQQPPVPQQPVQQQPVQQQPVQQQPVQQQPVQQQPVQQQPVQQQPVQQQPVQQAAPATAPVAGPGPAVGSTLTTVVPGIPIGGYLPLWVGAECTFWRMHDPAAVLDLLGRGLLARSPLGETRFRDLVALDPDSSTIVLLNRYRSDDGDIAAGVAELSRVSGQEADDGMNQTTLVDAFQWVGQVSAAAAGRGECVTVEPGQHDGEIQEPYVLLVVQEYEGQRLSVVQTAPAPPADVPLWEGRASMSGPATPESIASGGLLAMYAMDTWGVHPLHLCLTFGPVPNLVRGTG</sequence>
<gene>
    <name evidence="2" type="ordered locus">BN6_41430</name>
</gene>
<feature type="compositionally biased region" description="Pro residues" evidence="1">
    <location>
        <begin position="191"/>
        <end position="220"/>
    </location>
</feature>
<feature type="compositionally biased region" description="Low complexity" evidence="1">
    <location>
        <begin position="221"/>
        <end position="277"/>
    </location>
</feature>
<feature type="region of interest" description="Disordered" evidence="1">
    <location>
        <begin position="188"/>
        <end position="277"/>
    </location>
</feature>
<evidence type="ECO:0000313" key="3">
    <source>
        <dbReference type="Proteomes" id="UP000006281"/>
    </source>
</evidence>
<reference evidence="2 3" key="1">
    <citation type="journal article" date="2012" name="BMC Genomics">
        <title>Complete genome sequence of Saccharothrix espanaensis DSM 44229T and comparison to the other completely sequenced Pseudonocardiaceae.</title>
        <authorList>
            <person name="Strobel T."/>
            <person name="Al-Dilaimi A."/>
            <person name="Blom J."/>
            <person name="Gessner A."/>
            <person name="Kalinowski J."/>
            <person name="Luzhetska M."/>
            <person name="Puhler A."/>
            <person name="Szczepanowski R."/>
            <person name="Bechthold A."/>
            <person name="Ruckert C."/>
        </authorList>
    </citation>
    <scope>NUCLEOTIDE SEQUENCE [LARGE SCALE GENOMIC DNA]</scope>
    <source>
        <strain evidence="3">ATCC 51144 / DSM 44229 / JCM 9112 / NBRC 15066 / NRRL 15764</strain>
    </source>
</reference>
<name>K0JUB2_SACES</name>
<accession>K0JUB2</accession>